<evidence type="ECO:0000256" key="1">
    <source>
        <dbReference type="SAM" id="MobiDB-lite"/>
    </source>
</evidence>
<dbReference type="Proteomes" id="UP000470213">
    <property type="component" value="Unassembled WGS sequence"/>
</dbReference>
<reference evidence="2 3" key="1">
    <citation type="submission" date="2020-01" db="EMBL/GenBank/DDBJ databases">
        <authorList>
            <person name="Chen J."/>
            <person name="Zhu S."/>
            <person name="Yang J."/>
        </authorList>
    </citation>
    <scope>NUCLEOTIDE SEQUENCE [LARGE SCALE GENOMIC DNA]</scope>
    <source>
        <strain evidence="2 3">345S023</strain>
    </source>
</reference>
<dbReference type="RefSeq" id="WP_163084723.1">
    <property type="nucleotide sequence ID" value="NZ_JAAAWN010000008.1"/>
</dbReference>
<proteinExistence type="predicted"/>
<keyword evidence="3" id="KW-1185">Reference proteome</keyword>
<protein>
    <submittedName>
        <fullName evidence="2">Uncharacterized protein</fullName>
    </submittedName>
</protein>
<sequence>MSSLLLRIIIFFCVVVLPTIVTLCNASEAERGTVIYQQEALEVYIHASDKENARTLAHFCTNKGRQKGTKYRVNVSFSAAYERRTQLIGSSYTQFVKEKIYPNLIKLCGDIRITEIEMSMTQQGESSGPKRFELMSFAIADEGESITYTNYHLNHIAEAQMTMEEIAALMPENVAHLSPLNRGKVLYEDDRITVYARENPWCLPLKHSRTRPSPNAGLDIVVPVSYSELHQWLKTHYEYFEHKIIKPLIESSCFPGSTVSAKFYQKGKSAYLEEVSYGFKKPKPQAGYAYSSSPRPLVFTVVNRQPGLTREARLASISARKAEREVWNSSCKGIFCWLHGGQYIQAIYDNNLNAIKKLDRKIDNAITLWIRRNLGNDIANTKHQDYSLLPVIADTYLYQYQQYALYKCPDNLLQKTYLYKNPTFEMPDYDGLSMPDMGGEIDSATYVVPTELLPLCDKVCDAFGGNYDRLIINSLNVRPALGTIDGVHELLDEYRCDRPDVKQFEDNLARLTFAYLDNKHAWLTSIEDVSTESLGTPKSDVRVKPIAPPVVDNGSTAKTIDSAESENTQKPKTTEPQRRAIAKRPSSSAPPQATVYQNKTPQINSTAENNNAINYEQMNSEIASLAEKYTARLNTLSQDFQKKVLATADPRTRSKLLAEFQQEMARLNSEARKETEKVKAKYKRN</sequence>
<accession>A0A7X5LKN9</accession>
<name>A0A7X5LKN9_9ALTE</name>
<comment type="caution">
    <text evidence="2">The sequence shown here is derived from an EMBL/GenBank/DDBJ whole genome shotgun (WGS) entry which is preliminary data.</text>
</comment>
<gene>
    <name evidence="2" type="ORF">GTH32_08055</name>
</gene>
<organism evidence="2 3">
    <name type="scientific">Alteromonas profundi</name>
    <dbReference type="NCBI Taxonomy" id="2696062"/>
    <lineage>
        <taxon>Bacteria</taxon>
        <taxon>Pseudomonadati</taxon>
        <taxon>Pseudomonadota</taxon>
        <taxon>Gammaproteobacteria</taxon>
        <taxon>Alteromonadales</taxon>
        <taxon>Alteromonadaceae</taxon>
        <taxon>Alteromonas/Salinimonas group</taxon>
        <taxon>Alteromonas</taxon>
    </lineage>
</organism>
<dbReference type="AlphaFoldDB" id="A0A7X5LKN9"/>
<feature type="region of interest" description="Disordered" evidence="1">
    <location>
        <begin position="533"/>
        <end position="595"/>
    </location>
</feature>
<evidence type="ECO:0000313" key="3">
    <source>
        <dbReference type="Proteomes" id="UP000470213"/>
    </source>
</evidence>
<feature type="compositionally biased region" description="Basic and acidic residues" evidence="1">
    <location>
        <begin position="567"/>
        <end position="578"/>
    </location>
</feature>
<dbReference type="EMBL" id="JAAAWN010000008">
    <property type="protein sequence ID" value="NDV91137.1"/>
    <property type="molecule type" value="Genomic_DNA"/>
</dbReference>
<evidence type="ECO:0000313" key="2">
    <source>
        <dbReference type="EMBL" id="NDV91137.1"/>
    </source>
</evidence>
<feature type="compositionally biased region" description="Polar residues" evidence="1">
    <location>
        <begin position="585"/>
        <end position="595"/>
    </location>
</feature>